<feature type="compositionally biased region" description="Basic and acidic residues" evidence="2">
    <location>
        <begin position="1082"/>
        <end position="1094"/>
    </location>
</feature>
<evidence type="ECO:0000256" key="1">
    <source>
        <dbReference type="ARBA" id="ARBA00004329"/>
    </source>
</evidence>
<evidence type="ECO:0000313" key="5">
    <source>
        <dbReference type="EMBL" id="SSX26690.1"/>
    </source>
</evidence>
<feature type="compositionally biased region" description="Basic and acidic residues" evidence="2">
    <location>
        <begin position="1023"/>
        <end position="1045"/>
    </location>
</feature>
<dbReference type="AlphaFoldDB" id="A0A336M9H6"/>
<comment type="subcellular location">
    <subcellularLocation>
        <location evidence="1">Preautophagosomal structure</location>
    </subcellularLocation>
</comment>
<feature type="domain" description="BCAS3" evidence="3">
    <location>
        <begin position="586"/>
        <end position="675"/>
    </location>
</feature>
<feature type="region of interest" description="Disordered" evidence="2">
    <location>
        <begin position="698"/>
        <end position="726"/>
    </location>
</feature>
<feature type="region of interest" description="Disordered" evidence="2">
    <location>
        <begin position="1023"/>
        <end position="1131"/>
    </location>
</feature>
<dbReference type="SUPFAM" id="SSF50978">
    <property type="entry name" value="WD40 repeat-like"/>
    <property type="match status" value="1"/>
</dbReference>
<dbReference type="OMA" id="AVIHENC"/>
<dbReference type="InterPro" id="IPR045142">
    <property type="entry name" value="BCAS3-like"/>
</dbReference>
<dbReference type="InterPro" id="IPR036322">
    <property type="entry name" value="WD40_repeat_dom_sf"/>
</dbReference>
<sequence>MMSADMQKRNTLLVVPPQSITDRSIIESVTDFITDVTQSNAHQTDQKTQILWVRFETCHHTIGNEEVLSNSILLVLGYSNGIQVWAIPANGEAVEVLSWRHGLIKCLKILPPPLIESVKEQIDQYFYKRPLIVICEAGSNPQLQYFSVNFISLKDGDQIKNIKFKNPVVDIYANKTSVVITFSEKIAVFDLLTLEDRLTITTCQISPGISSNPIALGSRWIAFSEKSLHLNKKSGGGYSGEGEVSYTASMLNAAKTLGKSLKDLGGQVAAGLTGGTTNSMAFSPSNNVAENLQYGVITVYDIKNPIKDITSGNPVSINGSDPVVAHFVAHKDPIVALAFDFSGMLLFTADKKGHNFHIFRIYPHPITSTLAAVHHLYTLHRGDTTAKVQDVVFSLDSRYVSVLTTRGTTHLFAITPYGGEIGLRTHAQHHVVNKLSRFHRSAGILISDGRSNSPVNFSEQTIPYQTAYANPRLPPYTSPIVLVPLAQIRQTGCTISGSSNSSITKTTVSRQRNYSSSEQETNHLKVAAIFGQDRSYLLNNLPLRDMTKRRKAADCLFIMTSNGQLIQYDIDTKPASTIPKEKISDESPFELQVEAKAQWILLRNENLPDVSPPLAGNNPLLNEFDKVNRNIHFDENDDTKGDKWLSQVEIITHSGPHRRLWMGPQFQFKTYSIPSGGSLSSLDEHSVEIGTVSIPINKSSRSGSINIPEKSLSIESGSSSTEQSPRLSDAFHLEHHESNHVHFVQGETQIKEDLADAMRESPAVVNDIHGGDSSSNNSSCYSSTQNLASFRGPLKIVNPLGTVTTINDDLEIYPNQTFNELHENSDETLFRPVVTVINDEKKSYTDNCSTNNKEISNLRILRNAKLIVPIIDQFDISKNNPIVQCHKNKSAIGIVKENNLKKMQPFEKKIIDQNNMKSSDGSDIAFNLNSNILHVNGQTFDELTQTQDISQQSKNSTIIDDNIEEHLSLDLQFPSLEPLENFKEDGHPSGCESSKKDSFWNTVSQNKLIFAMCTSLKEEKNDYFESEPHESQDSDYKSLETEENAKVFSEFPRSDDTTSSGSDDNTEENPGVLKAQEDDEELRPLIKNNDKYDNDEAPSLEVSNNINVTDGVHYPPNHLTTNKKKSRRKRK</sequence>
<dbReference type="VEuPathDB" id="VectorBase:CSON013755"/>
<dbReference type="Pfam" id="PF21034">
    <property type="entry name" value="BCAS3_WD40"/>
    <property type="match status" value="1"/>
</dbReference>
<dbReference type="Gene3D" id="2.130.10.10">
    <property type="entry name" value="YVTN repeat-like/Quinoprotein amine dehydrogenase"/>
    <property type="match status" value="1"/>
</dbReference>
<dbReference type="PANTHER" id="PTHR13268:SF0">
    <property type="entry name" value="BCAS3 MICROTUBULE ASSOCIATED CELL MIGRATION FACTOR"/>
    <property type="match status" value="1"/>
</dbReference>
<protein>
    <submittedName>
        <fullName evidence="5">CSON013755 protein</fullName>
    </submittedName>
</protein>
<evidence type="ECO:0000259" key="3">
    <source>
        <dbReference type="Pfam" id="PF12490"/>
    </source>
</evidence>
<dbReference type="Pfam" id="PF12490">
    <property type="entry name" value="BCAS3"/>
    <property type="match status" value="1"/>
</dbReference>
<dbReference type="InterPro" id="IPR022175">
    <property type="entry name" value="BCAS3_dom"/>
</dbReference>
<dbReference type="PANTHER" id="PTHR13268">
    <property type="entry name" value="BREAST CARCINOMA AMPLIFIED SEQUENCE 3"/>
    <property type="match status" value="1"/>
</dbReference>
<dbReference type="GO" id="GO:0000407">
    <property type="term" value="C:phagophore assembly site"/>
    <property type="evidence" value="ECO:0007669"/>
    <property type="project" value="UniProtKB-SubCell"/>
</dbReference>
<feature type="domain" description="BCAS3 WD40" evidence="4">
    <location>
        <begin position="55"/>
        <end position="444"/>
    </location>
</feature>
<name>A0A336M9H6_CULSO</name>
<proteinExistence type="predicted"/>
<dbReference type="InterPro" id="IPR015943">
    <property type="entry name" value="WD40/YVTN_repeat-like_dom_sf"/>
</dbReference>
<organism evidence="5">
    <name type="scientific">Culicoides sonorensis</name>
    <name type="common">Biting midge</name>
    <dbReference type="NCBI Taxonomy" id="179676"/>
    <lineage>
        <taxon>Eukaryota</taxon>
        <taxon>Metazoa</taxon>
        <taxon>Ecdysozoa</taxon>
        <taxon>Arthropoda</taxon>
        <taxon>Hexapoda</taxon>
        <taxon>Insecta</taxon>
        <taxon>Pterygota</taxon>
        <taxon>Neoptera</taxon>
        <taxon>Endopterygota</taxon>
        <taxon>Diptera</taxon>
        <taxon>Nematocera</taxon>
        <taxon>Chironomoidea</taxon>
        <taxon>Ceratopogonidae</taxon>
        <taxon>Ceratopogoninae</taxon>
        <taxon>Culicoides</taxon>
        <taxon>Monoculicoides</taxon>
    </lineage>
</organism>
<evidence type="ECO:0000256" key="2">
    <source>
        <dbReference type="SAM" id="MobiDB-lite"/>
    </source>
</evidence>
<reference evidence="5" key="1">
    <citation type="submission" date="2018-07" db="EMBL/GenBank/DDBJ databases">
        <authorList>
            <person name="Quirk P.G."/>
            <person name="Krulwich T.A."/>
        </authorList>
    </citation>
    <scope>NUCLEOTIDE SEQUENCE</scope>
</reference>
<dbReference type="InterPro" id="IPR048382">
    <property type="entry name" value="BCAS3_WD40"/>
</dbReference>
<dbReference type="GO" id="GO:0006914">
    <property type="term" value="P:autophagy"/>
    <property type="evidence" value="ECO:0007669"/>
    <property type="project" value="InterPro"/>
</dbReference>
<gene>
    <name evidence="5" type="primary">CSON013755</name>
</gene>
<accession>A0A336M9H6</accession>
<feature type="compositionally biased region" description="Low complexity" evidence="2">
    <location>
        <begin position="709"/>
        <end position="724"/>
    </location>
</feature>
<dbReference type="GO" id="GO:0042594">
    <property type="term" value="P:response to starvation"/>
    <property type="evidence" value="ECO:0007669"/>
    <property type="project" value="TreeGrafter"/>
</dbReference>
<dbReference type="EMBL" id="UFQT01000707">
    <property type="protein sequence ID" value="SSX26690.1"/>
    <property type="molecule type" value="Genomic_DNA"/>
</dbReference>
<feature type="compositionally biased region" description="Basic residues" evidence="2">
    <location>
        <begin position="1121"/>
        <end position="1131"/>
    </location>
</feature>
<evidence type="ECO:0000259" key="4">
    <source>
        <dbReference type="Pfam" id="PF21034"/>
    </source>
</evidence>